<gene>
    <name evidence="2" type="primary">2L372X_141</name>
</gene>
<accession>A0A5B9N3F6</accession>
<dbReference type="KEGG" id="vg:55616847"/>
<sequence>MYKYLKSIFKWNPVTIRIVWVMLLAFSFTFWYYSFKLFDFIIKSLTAFIFI</sequence>
<name>A0A5B9N3F6_9CAUD</name>
<proteinExistence type="predicted"/>
<keyword evidence="1" id="KW-0812">Transmembrane</keyword>
<keyword evidence="1" id="KW-1133">Transmembrane helix</keyword>
<evidence type="ECO:0000256" key="1">
    <source>
        <dbReference type="SAM" id="Phobius"/>
    </source>
</evidence>
<dbReference type="Proteomes" id="UP000323400">
    <property type="component" value="Segment"/>
</dbReference>
<evidence type="ECO:0000313" key="2">
    <source>
        <dbReference type="EMBL" id="QEG08394.1"/>
    </source>
</evidence>
<keyword evidence="1" id="KW-0472">Membrane</keyword>
<keyword evidence="3" id="KW-1185">Reference proteome</keyword>
<dbReference type="EMBL" id="MK813938">
    <property type="protein sequence ID" value="QEG08394.1"/>
    <property type="molecule type" value="Genomic_DNA"/>
</dbReference>
<protein>
    <submittedName>
        <fullName evidence="2">Uncharacterized protein</fullName>
    </submittedName>
</protein>
<evidence type="ECO:0000313" key="3">
    <source>
        <dbReference type="Proteomes" id="UP000323400"/>
    </source>
</evidence>
<organism evidence="2 3">
    <name type="scientific">Aeromonas phage 2L372X</name>
    <dbReference type="NCBI Taxonomy" id="2588515"/>
    <lineage>
        <taxon>Viruses</taxon>
        <taxon>Duplodnaviria</taxon>
        <taxon>Heunggongvirae</taxon>
        <taxon>Uroviricota</taxon>
        <taxon>Caudoviricetes</taxon>
        <taxon>Plateaulakevirus</taxon>
        <taxon>Plateaulakevirus pv2L372X</taxon>
    </lineage>
</organism>
<feature type="transmembrane region" description="Helical" evidence="1">
    <location>
        <begin position="14"/>
        <end position="33"/>
    </location>
</feature>
<dbReference type="GeneID" id="55616847"/>
<reference evidence="2 3" key="1">
    <citation type="submission" date="2019-04" db="EMBL/GenBank/DDBJ databases">
        <title>Nine Novel Phages from a Plateau Lake in Southwest China Provide Insights into Aeromonas Phage Diversity.</title>
        <authorList>
            <person name="Xiao W."/>
            <person name="Bai M."/>
            <person name="Wang Y."/>
            <person name="Cui X."/>
        </authorList>
    </citation>
    <scope>NUCLEOTIDE SEQUENCE [LARGE SCALE GENOMIC DNA]</scope>
</reference>
<dbReference type="RefSeq" id="YP_009846479.1">
    <property type="nucleotide sequence ID" value="NC_048770.1"/>
</dbReference>